<name>A0ABS1BXS1_9BACT</name>
<comment type="caution">
    <text evidence="3">The sequence shown here is derived from an EMBL/GenBank/DDBJ whole genome shotgun (WGS) entry which is preliminary data.</text>
</comment>
<protein>
    <submittedName>
        <fullName evidence="3">4'-phosphopantetheinyl transferase superfamily protein</fullName>
    </submittedName>
</protein>
<dbReference type="GO" id="GO:0016740">
    <property type="term" value="F:transferase activity"/>
    <property type="evidence" value="ECO:0007669"/>
    <property type="project" value="UniProtKB-KW"/>
</dbReference>
<evidence type="ECO:0000313" key="3">
    <source>
        <dbReference type="EMBL" id="MBK0401952.1"/>
    </source>
</evidence>
<dbReference type="Pfam" id="PF01648">
    <property type="entry name" value="ACPS"/>
    <property type="match status" value="1"/>
</dbReference>
<dbReference type="SUPFAM" id="SSF56214">
    <property type="entry name" value="4'-phosphopantetheinyl transferase"/>
    <property type="match status" value="2"/>
</dbReference>
<sequence>MPLTDLREINATTFIGFWQITETVEALTLLFRKLRPQQEIPVFKSAVRQQEWLASRILVYLLLQDFTSEPYQITSNENGKPEFTGTPYQVSVSQSGGMVAVLLSDCFEVGIDIEIIREKILKLASKFLNDKELQQANQDLKKTCLYWSAKETLYKMYSRKKLLFKENLAVGPVWETEKGVLEGKVLVNNFHRNFTVHFENFDNFMLTYCLASPENEN</sequence>
<proteinExistence type="predicted"/>
<evidence type="ECO:0000259" key="2">
    <source>
        <dbReference type="Pfam" id="PF01648"/>
    </source>
</evidence>
<dbReference type="InterPro" id="IPR008278">
    <property type="entry name" value="4-PPantetheinyl_Trfase_dom"/>
</dbReference>
<dbReference type="EMBL" id="JAEHFX010000001">
    <property type="protein sequence ID" value="MBK0401952.1"/>
    <property type="molecule type" value="Genomic_DNA"/>
</dbReference>
<gene>
    <name evidence="3" type="ORF">I5M27_03085</name>
</gene>
<evidence type="ECO:0000256" key="1">
    <source>
        <dbReference type="ARBA" id="ARBA00022679"/>
    </source>
</evidence>
<keyword evidence="1 3" id="KW-0808">Transferase</keyword>
<organism evidence="3 4">
    <name type="scientific">Adhaeribacter terrigena</name>
    <dbReference type="NCBI Taxonomy" id="2793070"/>
    <lineage>
        <taxon>Bacteria</taxon>
        <taxon>Pseudomonadati</taxon>
        <taxon>Bacteroidota</taxon>
        <taxon>Cytophagia</taxon>
        <taxon>Cytophagales</taxon>
        <taxon>Hymenobacteraceae</taxon>
        <taxon>Adhaeribacter</taxon>
    </lineage>
</organism>
<dbReference type="Gene3D" id="3.90.470.20">
    <property type="entry name" value="4'-phosphopantetheinyl transferase domain"/>
    <property type="match status" value="1"/>
</dbReference>
<dbReference type="Proteomes" id="UP000644147">
    <property type="component" value="Unassembled WGS sequence"/>
</dbReference>
<evidence type="ECO:0000313" key="4">
    <source>
        <dbReference type="Proteomes" id="UP000644147"/>
    </source>
</evidence>
<feature type="domain" description="4'-phosphopantetheinyl transferase" evidence="2">
    <location>
        <begin position="109"/>
        <end position="161"/>
    </location>
</feature>
<reference evidence="3 4" key="1">
    <citation type="submission" date="2020-12" db="EMBL/GenBank/DDBJ databases">
        <title>Bacterial novel species Adhaeribacter sp. BT258 isolated from soil.</title>
        <authorList>
            <person name="Jung H.-Y."/>
        </authorList>
    </citation>
    <scope>NUCLEOTIDE SEQUENCE [LARGE SCALE GENOMIC DNA]</scope>
    <source>
        <strain evidence="3 4">BT258</strain>
    </source>
</reference>
<dbReference type="InterPro" id="IPR037143">
    <property type="entry name" value="4-PPantetheinyl_Trfase_dom_sf"/>
</dbReference>
<accession>A0ABS1BXS1</accession>
<keyword evidence="4" id="KW-1185">Reference proteome</keyword>
<dbReference type="RefSeq" id="WP_200504551.1">
    <property type="nucleotide sequence ID" value="NZ_JAEHFX010000001.1"/>
</dbReference>